<comment type="subcellular location">
    <subcellularLocation>
        <location evidence="1">Cell envelope</location>
    </subcellularLocation>
</comment>
<dbReference type="NCBIfam" id="NF008339">
    <property type="entry name" value="PRK11125.1"/>
    <property type="match status" value="1"/>
</dbReference>
<dbReference type="PIRSF" id="PIRSF000243">
    <property type="entry name" value="Cyt_c552"/>
    <property type="match status" value="1"/>
</dbReference>
<evidence type="ECO:0000256" key="3">
    <source>
        <dbReference type="ARBA" id="ARBA00011887"/>
    </source>
</evidence>
<evidence type="ECO:0000313" key="11">
    <source>
        <dbReference type="EMBL" id="MBC5631829.1"/>
    </source>
</evidence>
<keyword evidence="7" id="KW-0106">Calcium</keyword>
<comment type="caution">
    <text evidence="11">The sequence shown here is derived from an EMBL/GenBank/DDBJ whole genome shotgun (WGS) entry which is preliminary data.</text>
</comment>
<dbReference type="PANTHER" id="PTHR30633:SF0">
    <property type="entry name" value="CYTOCHROME C-552"/>
    <property type="match status" value="1"/>
</dbReference>
<evidence type="ECO:0000313" key="12">
    <source>
        <dbReference type="Proteomes" id="UP000651475"/>
    </source>
</evidence>
<keyword evidence="12" id="KW-1185">Reference proteome</keyword>
<keyword evidence="9" id="KW-0408">Iron</keyword>
<comment type="catalytic activity">
    <reaction evidence="10">
        <text>6 Fe(III)-[cytochrome c] + NH4(+) + 2 H2O = 6 Fe(II)-[cytochrome c] + nitrite + 8 H(+)</text>
        <dbReference type="Rhea" id="RHEA:13089"/>
        <dbReference type="Rhea" id="RHEA-COMP:10350"/>
        <dbReference type="Rhea" id="RHEA-COMP:14399"/>
        <dbReference type="ChEBI" id="CHEBI:15377"/>
        <dbReference type="ChEBI" id="CHEBI:15378"/>
        <dbReference type="ChEBI" id="CHEBI:16301"/>
        <dbReference type="ChEBI" id="CHEBI:28938"/>
        <dbReference type="ChEBI" id="CHEBI:29033"/>
        <dbReference type="ChEBI" id="CHEBI:29034"/>
        <dbReference type="EC" id="1.7.2.2"/>
    </reaction>
</comment>
<evidence type="ECO:0000256" key="8">
    <source>
        <dbReference type="ARBA" id="ARBA00023002"/>
    </source>
</evidence>
<gene>
    <name evidence="11" type="primary">nrfA</name>
    <name evidence="11" type="ORF">H8S65_03405</name>
</gene>
<dbReference type="Gene3D" id="1.10.1130.10">
    <property type="entry name" value="Flavocytochrome C3, Chain A"/>
    <property type="match status" value="1"/>
</dbReference>
<keyword evidence="5" id="KW-0479">Metal-binding</keyword>
<accession>A0ABR7DK68</accession>
<dbReference type="InterPro" id="IPR003321">
    <property type="entry name" value="Cyt_c552"/>
</dbReference>
<evidence type="ECO:0000256" key="9">
    <source>
        <dbReference type="ARBA" id="ARBA00023004"/>
    </source>
</evidence>
<dbReference type="InterPro" id="IPR036280">
    <property type="entry name" value="Multihaem_cyt_sf"/>
</dbReference>
<evidence type="ECO:0000256" key="2">
    <source>
        <dbReference type="ARBA" id="ARBA00009288"/>
    </source>
</evidence>
<dbReference type="Proteomes" id="UP000651475">
    <property type="component" value="Unassembled WGS sequence"/>
</dbReference>
<keyword evidence="8 11" id="KW-0560">Oxidoreductase</keyword>
<proteinExistence type="inferred from homology"/>
<dbReference type="GO" id="GO:0042279">
    <property type="term" value="F:nitrite reductase (cytochrome, ammonia-forming) activity"/>
    <property type="evidence" value="ECO:0007669"/>
    <property type="project" value="UniProtKB-EC"/>
</dbReference>
<organism evidence="11 12">
    <name type="scientific">Parabacteroides hominis</name>
    <dbReference type="NCBI Taxonomy" id="2763057"/>
    <lineage>
        <taxon>Bacteria</taxon>
        <taxon>Pseudomonadati</taxon>
        <taxon>Bacteroidota</taxon>
        <taxon>Bacteroidia</taxon>
        <taxon>Bacteroidales</taxon>
        <taxon>Tannerellaceae</taxon>
        <taxon>Parabacteroides</taxon>
    </lineage>
</organism>
<evidence type="ECO:0000256" key="5">
    <source>
        <dbReference type="ARBA" id="ARBA00022723"/>
    </source>
</evidence>
<evidence type="ECO:0000256" key="4">
    <source>
        <dbReference type="ARBA" id="ARBA00022617"/>
    </source>
</evidence>
<reference evidence="11 12" key="1">
    <citation type="submission" date="2020-08" db="EMBL/GenBank/DDBJ databases">
        <title>Genome public.</title>
        <authorList>
            <person name="Liu C."/>
            <person name="Sun Q."/>
        </authorList>
    </citation>
    <scope>NUCLEOTIDE SEQUENCE [LARGE SCALE GENOMIC DNA]</scope>
    <source>
        <strain evidence="11 12">NSJ-79</strain>
    </source>
</reference>
<keyword evidence="6" id="KW-0732">Signal</keyword>
<dbReference type="SUPFAM" id="SSF48695">
    <property type="entry name" value="Multiheme cytochromes"/>
    <property type="match status" value="1"/>
</dbReference>
<dbReference type="RefSeq" id="WP_186928654.1">
    <property type="nucleotide sequence ID" value="NZ_JACOOJ010000004.1"/>
</dbReference>
<dbReference type="Pfam" id="PF02335">
    <property type="entry name" value="Cytochrom_C552"/>
    <property type="match status" value="1"/>
</dbReference>
<evidence type="ECO:0000256" key="1">
    <source>
        <dbReference type="ARBA" id="ARBA00004196"/>
    </source>
</evidence>
<keyword evidence="4" id="KW-0349">Heme</keyword>
<dbReference type="Gene3D" id="1.20.140.10">
    <property type="entry name" value="Butyryl-CoA Dehydrogenase, subunit A, domain 3"/>
    <property type="match status" value="1"/>
</dbReference>
<evidence type="ECO:0000256" key="7">
    <source>
        <dbReference type="ARBA" id="ARBA00022837"/>
    </source>
</evidence>
<comment type="similarity">
    <text evidence="2">Belongs to the cytochrome c-552 family.</text>
</comment>
<dbReference type="EC" id="1.7.2.2" evidence="3"/>
<protein>
    <recommendedName>
        <fullName evidence="3">nitrite reductase (cytochrome; ammonia-forming)</fullName>
        <ecNumber evidence="3">1.7.2.2</ecNumber>
    </recommendedName>
</protein>
<evidence type="ECO:0000256" key="6">
    <source>
        <dbReference type="ARBA" id="ARBA00022729"/>
    </source>
</evidence>
<name>A0ABR7DK68_9BACT</name>
<evidence type="ECO:0000256" key="10">
    <source>
        <dbReference type="ARBA" id="ARBA00049131"/>
    </source>
</evidence>
<dbReference type="PANTHER" id="PTHR30633">
    <property type="entry name" value="CYTOCHROME C-552 RESPIRATORY NITRITE REDUCTASE"/>
    <property type="match status" value="1"/>
</dbReference>
<sequence>MAATIYSATSCRNRIRFIDDISDKQETSDEVLISSDLMSLRYSNEYRSWKNTIDTTFRSLYNGNQRTDVLAARPRMVVLWAGYAFAKDYETPRGHMYAIEDVRSSLRTGSPMHKTDYSQPAACWACKSSDIPRLTARAEGKTLYKKKWVELGSEAVNPIGCADCHEPESMTLRVTRSFLVDAYSCCGRRMEDATEQEMRSLVCAQCHSEYYLRGEDRMPALPWNRGYALEDMEAYYDSLHFTDFIHKLSRAPLLKAQHPDFELAQMGIHAQRGVSCGECHMPAVGEGEKRYNNHHIKSPLAMIDRTCQTCHRESEETLRNDVYERQGKVLNMRNRLEEELTKAHIEARFAWDKGATDKQMEPVLQLIRQSQWRWDFSVTSWGASFHAPQEVLRLLGDGFDKASQARMSLMKLLSRLGYAGEVPMPDLSTKGKAQLYIGLDMEKERIDKQKFLETVVPQWLEEAKANKRIIE</sequence>
<dbReference type="CDD" id="cd00548">
    <property type="entry name" value="NrfA-like"/>
    <property type="match status" value="1"/>
</dbReference>
<dbReference type="EMBL" id="JACOOJ010000004">
    <property type="protein sequence ID" value="MBC5631829.1"/>
    <property type="molecule type" value="Genomic_DNA"/>
</dbReference>